<dbReference type="PANTHER" id="PTHR43283:SF18">
    <property type="match status" value="1"/>
</dbReference>
<reference evidence="3 4" key="1">
    <citation type="submission" date="2020-08" db="EMBL/GenBank/DDBJ databases">
        <title>Genomic Encyclopedia of Type Strains, Phase IV (KMG-IV): sequencing the most valuable type-strain genomes for metagenomic binning, comparative biology and taxonomic classification.</title>
        <authorList>
            <person name="Goeker M."/>
        </authorList>
    </citation>
    <scope>NUCLEOTIDE SEQUENCE [LARGE SCALE GENOMIC DNA]</scope>
    <source>
        <strain evidence="3 4">DSM 102044</strain>
    </source>
</reference>
<dbReference type="AlphaFoldDB" id="A0A841MMA7"/>
<evidence type="ECO:0000313" key="3">
    <source>
        <dbReference type="EMBL" id="MBB6326637.1"/>
    </source>
</evidence>
<protein>
    <submittedName>
        <fullName evidence="3">CubicO group peptidase (Beta-lactamase class C family)</fullName>
    </submittedName>
</protein>
<comment type="caution">
    <text evidence="3">The sequence shown here is derived from an EMBL/GenBank/DDBJ whole genome shotgun (WGS) entry which is preliminary data.</text>
</comment>
<keyword evidence="1" id="KW-0732">Signal</keyword>
<dbReference type="SUPFAM" id="SSF56601">
    <property type="entry name" value="beta-lactamase/transpeptidase-like"/>
    <property type="match status" value="1"/>
</dbReference>
<dbReference type="InterPro" id="IPR001466">
    <property type="entry name" value="Beta-lactam-related"/>
</dbReference>
<sequence length="361" mass="40906">MNPFFRLSQQSKTALFRLFLLILSFMTLNLEAQTVQETLDKRLPQLLDSASIPGISITVIQNGTLGYSKNLGVKEQGKPDEISEHTVFEAASLTKPIAAYCAMKLVEEGKLELDKPLFEYLEYPDLGDDERAKVITARMILSHQTGLPNWRKDRQSNTLKFSFDPNEKFGYSGEGFVYLQKVMEKIEGKDLGAIASERVFMPLGMNDSFLVFPDSANYAVGHNTKAEPRRKGKPNQANAAYSMHTTTSDYAKFLLELMNPTLIGKDLIDQMEKQQVLMDAKDSSLGWGLGLGINTTEQGKYLWHWGDNGVFRAFFIFSATEKTGFVYFTNSQNGLSIVHRMIHMVFSDPEIMRNWNEYKQL</sequence>
<gene>
    <name evidence="3" type="ORF">FHS59_002265</name>
</gene>
<accession>A0A841MMA7</accession>
<organism evidence="3 4">
    <name type="scientific">Algoriphagus iocasae</name>
    <dbReference type="NCBI Taxonomy" id="1836499"/>
    <lineage>
        <taxon>Bacteria</taxon>
        <taxon>Pseudomonadati</taxon>
        <taxon>Bacteroidota</taxon>
        <taxon>Cytophagia</taxon>
        <taxon>Cytophagales</taxon>
        <taxon>Cyclobacteriaceae</taxon>
        <taxon>Algoriphagus</taxon>
    </lineage>
</organism>
<evidence type="ECO:0000256" key="1">
    <source>
        <dbReference type="SAM" id="SignalP"/>
    </source>
</evidence>
<name>A0A841MMA7_9BACT</name>
<dbReference type="EMBL" id="JACIJO010000002">
    <property type="protein sequence ID" value="MBB6326637.1"/>
    <property type="molecule type" value="Genomic_DNA"/>
</dbReference>
<dbReference type="RefSeq" id="WP_184495230.1">
    <property type="nucleotide sequence ID" value="NZ_JACIJO010000002.1"/>
</dbReference>
<feature type="domain" description="Beta-lactamase-related" evidence="2">
    <location>
        <begin position="40"/>
        <end position="334"/>
    </location>
</feature>
<evidence type="ECO:0000259" key="2">
    <source>
        <dbReference type="Pfam" id="PF00144"/>
    </source>
</evidence>
<dbReference type="Gene3D" id="3.40.710.10">
    <property type="entry name" value="DD-peptidase/beta-lactamase superfamily"/>
    <property type="match status" value="1"/>
</dbReference>
<proteinExistence type="predicted"/>
<dbReference type="InterPro" id="IPR050789">
    <property type="entry name" value="Diverse_Enzym_Activities"/>
</dbReference>
<dbReference type="PANTHER" id="PTHR43283">
    <property type="entry name" value="BETA-LACTAMASE-RELATED"/>
    <property type="match status" value="1"/>
</dbReference>
<feature type="chain" id="PRO_5033059288" evidence="1">
    <location>
        <begin position="33"/>
        <end position="361"/>
    </location>
</feature>
<dbReference type="Pfam" id="PF00144">
    <property type="entry name" value="Beta-lactamase"/>
    <property type="match status" value="1"/>
</dbReference>
<keyword evidence="4" id="KW-1185">Reference proteome</keyword>
<dbReference type="Proteomes" id="UP000588604">
    <property type="component" value="Unassembled WGS sequence"/>
</dbReference>
<dbReference type="InterPro" id="IPR012338">
    <property type="entry name" value="Beta-lactam/transpept-like"/>
</dbReference>
<evidence type="ECO:0000313" key="4">
    <source>
        <dbReference type="Proteomes" id="UP000588604"/>
    </source>
</evidence>
<feature type="signal peptide" evidence="1">
    <location>
        <begin position="1"/>
        <end position="32"/>
    </location>
</feature>